<dbReference type="GO" id="GO:0034992">
    <property type="term" value="C:microtubule organizing center attachment site"/>
    <property type="evidence" value="ECO:0007669"/>
    <property type="project" value="TreeGrafter"/>
</dbReference>
<sequence length="185" mass="21086">MISVSFQPINNSSSPPSQIPSQDPEFEYYYHTVEDYRASIEDHYPLICKNCERNVDFELRRQSQWTRDRAFNSALIRSNPATVPRTPTRRPWKVALWAAGAAGWAGSHAFVIVIYLYAYLWPYRFHPSACASAPSPYDERDMAFGDAVEVEEMTAGLLWGQVKGCETFFKCLYPAVEYFGAGQCT</sequence>
<dbReference type="PANTHER" id="PTHR28538:SF1">
    <property type="entry name" value="INTEGRAL INNER NUCLEAR MEMBRANE PROTEIN IMA1"/>
    <property type="match status" value="1"/>
</dbReference>
<proteinExistence type="predicted"/>
<dbReference type="OrthoDB" id="5966927at2759"/>
<dbReference type="InterPro" id="IPR042321">
    <property type="entry name" value="Ima1"/>
</dbReference>
<name>A0A433DL05_9FUNG</name>
<comment type="caution">
    <text evidence="1">The sequence shown here is derived from an EMBL/GenBank/DDBJ whole genome shotgun (WGS) entry which is preliminary data.</text>
</comment>
<keyword evidence="2" id="KW-1185">Reference proteome</keyword>
<protein>
    <submittedName>
        <fullName evidence="1">Uncharacterized protein</fullName>
    </submittedName>
</protein>
<evidence type="ECO:0000313" key="1">
    <source>
        <dbReference type="EMBL" id="RUP51558.1"/>
    </source>
</evidence>
<organism evidence="1 2">
    <name type="scientific">Jimgerdemannia flammicorona</name>
    <dbReference type="NCBI Taxonomy" id="994334"/>
    <lineage>
        <taxon>Eukaryota</taxon>
        <taxon>Fungi</taxon>
        <taxon>Fungi incertae sedis</taxon>
        <taxon>Mucoromycota</taxon>
        <taxon>Mucoromycotina</taxon>
        <taxon>Endogonomycetes</taxon>
        <taxon>Endogonales</taxon>
        <taxon>Endogonaceae</taxon>
        <taxon>Jimgerdemannia</taxon>
    </lineage>
</organism>
<reference evidence="1 2" key="1">
    <citation type="journal article" date="2018" name="New Phytol.">
        <title>Phylogenomics of Endogonaceae and evolution of mycorrhizas within Mucoromycota.</title>
        <authorList>
            <person name="Chang Y."/>
            <person name="Desiro A."/>
            <person name="Na H."/>
            <person name="Sandor L."/>
            <person name="Lipzen A."/>
            <person name="Clum A."/>
            <person name="Barry K."/>
            <person name="Grigoriev I.V."/>
            <person name="Martin F.M."/>
            <person name="Stajich J.E."/>
            <person name="Smith M.E."/>
            <person name="Bonito G."/>
            <person name="Spatafora J.W."/>
        </authorList>
    </citation>
    <scope>NUCLEOTIDE SEQUENCE [LARGE SCALE GENOMIC DNA]</scope>
    <source>
        <strain evidence="1 2">GMNB39</strain>
    </source>
</reference>
<dbReference type="PANTHER" id="PTHR28538">
    <property type="entry name" value="INTEGRAL INNER NUCLEAR MEMBRANE PROTEIN IMA1"/>
    <property type="match status" value="1"/>
</dbReference>
<gene>
    <name evidence="1" type="ORF">BC936DRAFT_147317</name>
</gene>
<dbReference type="EMBL" id="RBNI01000630">
    <property type="protein sequence ID" value="RUP51558.1"/>
    <property type="molecule type" value="Genomic_DNA"/>
</dbReference>
<evidence type="ECO:0000313" key="2">
    <source>
        <dbReference type="Proteomes" id="UP000268093"/>
    </source>
</evidence>
<accession>A0A433DL05</accession>
<dbReference type="GO" id="GO:0034506">
    <property type="term" value="C:chromosome, centromeric core domain"/>
    <property type="evidence" value="ECO:0007669"/>
    <property type="project" value="TreeGrafter"/>
</dbReference>
<dbReference type="GO" id="GO:0071765">
    <property type="term" value="P:nuclear inner membrane organization"/>
    <property type="evidence" value="ECO:0007669"/>
    <property type="project" value="InterPro"/>
</dbReference>
<feature type="non-terminal residue" evidence="1">
    <location>
        <position position="185"/>
    </location>
</feature>
<dbReference type="Proteomes" id="UP000268093">
    <property type="component" value="Unassembled WGS sequence"/>
</dbReference>
<dbReference type="GO" id="GO:0044732">
    <property type="term" value="C:mitotic spindle pole body"/>
    <property type="evidence" value="ECO:0007669"/>
    <property type="project" value="TreeGrafter"/>
</dbReference>